<evidence type="ECO:0000259" key="10">
    <source>
        <dbReference type="PROSITE" id="PS50011"/>
    </source>
</evidence>
<dbReference type="GO" id="GO:0005524">
    <property type="term" value="F:ATP binding"/>
    <property type="evidence" value="ECO:0007669"/>
    <property type="project" value="UniProtKB-UniRule"/>
</dbReference>
<dbReference type="PROSITE" id="PS50011">
    <property type="entry name" value="PROTEIN_KINASE_DOM"/>
    <property type="match status" value="1"/>
</dbReference>
<keyword evidence="3" id="KW-0808">Transferase</keyword>
<accession>A0A1W1XZZ8</accession>
<feature type="domain" description="Protein kinase" evidence="10">
    <location>
        <begin position="29"/>
        <end position="301"/>
    </location>
</feature>
<dbReference type="InterPro" id="IPR000719">
    <property type="entry name" value="Prot_kinase_dom"/>
</dbReference>
<keyword evidence="9" id="KW-0812">Transmembrane</keyword>
<dbReference type="PROSITE" id="PS00107">
    <property type="entry name" value="PROTEIN_KINASE_ATP"/>
    <property type="match status" value="1"/>
</dbReference>
<comment type="similarity">
    <text evidence="1">Belongs to the protein kinase superfamily. NEK Ser/Thr protein kinase family. NIMA subfamily.</text>
</comment>
<dbReference type="GO" id="GO:0004674">
    <property type="term" value="F:protein serine/threonine kinase activity"/>
    <property type="evidence" value="ECO:0007669"/>
    <property type="project" value="UniProtKB-EC"/>
</dbReference>
<organism evidence="11 12">
    <name type="scientific">Andreprevotia lacus DSM 23236</name>
    <dbReference type="NCBI Taxonomy" id="1121001"/>
    <lineage>
        <taxon>Bacteria</taxon>
        <taxon>Pseudomonadati</taxon>
        <taxon>Pseudomonadota</taxon>
        <taxon>Betaproteobacteria</taxon>
        <taxon>Neisseriales</taxon>
        <taxon>Chitinibacteraceae</taxon>
        <taxon>Andreprevotia</taxon>
    </lineage>
</organism>
<protein>
    <recommendedName>
        <fullName evidence="2">non-specific serine/threonine protein kinase</fullName>
        <ecNumber evidence="2">2.7.11.1</ecNumber>
    </recommendedName>
</protein>
<dbReference type="InterPro" id="IPR050660">
    <property type="entry name" value="NEK_Ser/Thr_kinase"/>
</dbReference>
<feature type="transmembrane region" description="Helical" evidence="9">
    <location>
        <begin position="471"/>
        <end position="491"/>
    </location>
</feature>
<keyword evidence="5 11" id="KW-0418">Kinase</keyword>
<feature type="region of interest" description="Disordered" evidence="8">
    <location>
        <begin position="1"/>
        <end position="22"/>
    </location>
</feature>
<gene>
    <name evidence="11" type="ORF">SAMN02745857_03907</name>
</gene>
<evidence type="ECO:0000256" key="2">
    <source>
        <dbReference type="ARBA" id="ARBA00012513"/>
    </source>
</evidence>
<evidence type="ECO:0000256" key="3">
    <source>
        <dbReference type="ARBA" id="ARBA00022679"/>
    </source>
</evidence>
<reference evidence="11 12" key="1">
    <citation type="submission" date="2017-04" db="EMBL/GenBank/DDBJ databases">
        <authorList>
            <person name="Afonso C.L."/>
            <person name="Miller P.J."/>
            <person name="Scott M.A."/>
            <person name="Spackman E."/>
            <person name="Goraichik I."/>
            <person name="Dimitrov K.M."/>
            <person name="Suarez D.L."/>
            <person name="Swayne D.E."/>
        </authorList>
    </citation>
    <scope>NUCLEOTIDE SEQUENCE [LARGE SCALE GENOMIC DNA]</scope>
    <source>
        <strain evidence="11 12">DSM 23236</strain>
    </source>
</reference>
<evidence type="ECO:0000256" key="9">
    <source>
        <dbReference type="SAM" id="Phobius"/>
    </source>
</evidence>
<name>A0A1W1XZZ8_9NEIS</name>
<evidence type="ECO:0000313" key="12">
    <source>
        <dbReference type="Proteomes" id="UP000192761"/>
    </source>
</evidence>
<keyword evidence="6 7" id="KW-0067">ATP-binding</keyword>
<dbReference type="EMBL" id="FWXD01000036">
    <property type="protein sequence ID" value="SMC29540.1"/>
    <property type="molecule type" value="Genomic_DNA"/>
</dbReference>
<evidence type="ECO:0000256" key="7">
    <source>
        <dbReference type="PROSITE-ProRule" id="PRU10141"/>
    </source>
</evidence>
<dbReference type="Proteomes" id="UP000192761">
    <property type="component" value="Unassembled WGS sequence"/>
</dbReference>
<dbReference type="CDD" id="cd14014">
    <property type="entry name" value="STKc_PknB_like"/>
    <property type="match status" value="1"/>
</dbReference>
<dbReference type="RefSeq" id="WP_217807124.1">
    <property type="nucleotide sequence ID" value="NZ_FWXD01000036.1"/>
</dbReference>
<evidence type="ECO:0000313" key="11">
    <source>
        <dbReference type="EMBL" id="SMC29540.1"/>
    </source>
</evidence>
<dbReference type="EC" id="2.7.11.1" evidence="2"/>
<dbReference type="InterPro" id="IPR017441">
    <property type="entry name" value="Protein_kinase_ATP_BS"/>
</dbReference>
<dbReference type="InterPro" id="IPR011009">
    <property type="entry name" value="Kinase-like_dom_sf"/>
</dbReference>
<sequence length="694" mass="72455">MNLDTVLDPGQTQNSNAQPLPVGHRMGELELTGILGIGGFGIVYRAFDHALQRVVAVKEYMPSMLAVRGSDLTVTLRSERFSATFLAGQAGFINEARLLAQFDHPGLIKVLRFWEDHGTAYMATPFYEGQTLKQRLSGGRALPESEIMRLMAALLGALETLHRAQCFHRDIALDNILIQPDGRPVLLDFGAARKLIGDLVDDSAVMLKSGYAPIEQYTDDPAFRQGPWTDLYALGAVIHVLVCGELPHAAVVRSIQDRYVPLARRALSYSPRLLHAADQALQLRVVDRPQSVAEFAVLLGLQSTAPGQYSVPESGTPPLPVVAEAAPVLVEVAMPVVAVPAADSLPVAAAAELGAALVAETEPAAEASANVQALASHAEAAPSVAAALAQHLATEPPEPGVHAAPGDLPAATPLNLDDVLLAPADSPEVADAVPQSAPVAAEAVATGPAIEPASPNEAPAPAKPRRGKRPWLLIAGATVLVLAGGLGWWLLPAAAPKLETAAQPVAATAVPQAAPAPTEAPVPTVVPPAAASEPASAAAVVAPVAEVPTVVPTQPDFEARDWAQARKRNSAEAYQRYLQQYIDGKHETEARKLLAAAVQRESAVPTTAPATGTDAAATTSVAAGRAVAVKLRISPWGEVYVGGSKRGVSPPLKSLSLAPGSYDIEVRNGSLTPWRTKLVIAPGATNAEIAHSFE</sequence>
<dbReference type="PANTHER" id="PTHR43671:SF13">
    <property type="entry name" value="SERINE_THREONINE-PROTEIN KINASE NEK2"/>
    <property type="match status" value="1"/>
</dbReference>
<dbReference type="SUPFAM" id="SSF56112">
    <property type="entry name" value="Protein kinase-like (PK-like)"/>
    <property type="match status" value="1"/>
</dbReference>
<keyword evidence="9" id="KW-0472">Membrane</keyword>
<evidence type="ECO:0000256" key="1">
    <source>
        <dbReference type="ARBA" id="ARBA00010886"/>
    </source>
</evidence>
<dbReference type="PANTHER" id="PTHR43671">
    <property type="entry name" value="SERINE/THREONINE-PROTEIN KINASE NEK"/>
    <property type="match status" value="1"/>
</dbReference>
<dbReference type="AlphaFoldDB" id="A0A1W1XZZ8"/>
<keyword evidence="4 7" id="KW-0547">Nucleotide-binding</keyword>
<dbReference type="Gene3D" id="1.10.510.10">
    <property type="entry name" value="Transferase(Phosphotransferase) domain 1"/>
    <property type="match status" value="1"/>
</dbReference>
<evidence type="ECO:0000256" key="4">
    <source>
        <dbReference type="ARBA" id="ARBA00022741"/>
    </source>
</evidence>
<keyword evidence="9" id="KW-1133">Transmembrane helix</keyword>
<proteinExistence type="inferred from homology"/>
<evidence type="ECO:0000256" key="8">
    <source>
        <dbReference type="SAM" id="MobiDB-lite"/>
    </source>
</evidence>
<dbReference type="STRING" id="1121001.SAMN02745857_03907"/>
<evidence type="ECO:0000256" key="6">
    <source>
        <dbReference type="ARBA" id="ARBA00022840"/>
    </source>
</evidence>
<evidence type="ECO:0000256" key="5">
    <source>
        <dbReference type="ARBA" id="ARBA00022777"/>
    </source>
</evidence>
<dbReference type="InterPro" id="IPR008266">
    <property type="entry name" value="Tyr_kinase_AS"/>
</dbReference>
<dbReference type="Pfam" id="PF00069">
    <property type="entry name" value="Pkinase"/>
    <property type="match status" value="1"/>
</dbReference>
<dbReference type="SMART" id="SM00219">
    <property type="entry name" value="TyrKc"/>
    <property type="match status" value="1"/>
</dbReference>
<feature type="region of interest" description="Disordered" evidence="8">
    <location>
        <begin position="443"/>
        <end position="465"/>
    </location>
</feature>
<keyword evidence="12" id="KW-1185">Reference proteome</keyword>
<feature type="binding site" evidence="7">
    <location>
        <position position="58"/>
    </location>
    <ligand>
        <name>ATP</name>
        <dbReference type="ChEBI" id="CHEBI:30616"/>
    </ligand>
</feature>
<dbReference type="PROSITE" id="PS00109">
    <property type="entry name" value="PROTEIN_KINASE_TYR"/>
    <property type="match status" value="1"/>
</dbReference>
<dbReference type="Gene3D" id="3.30.200.20">
    <property type="entry name" value="Phosphorylase Kinase, domain 1"/>
    <property type="match status" value="1"/>
</dbReference>
<feature type="compositionally biased region" description="Low complexity" evidence="8">
    <location>
        <begin position="448"/>
        <end position="460"/>
    </location>
</feature>
<dbReference type="InterPro" id="IPR020635">
    <property type="entry name" value="Tyr_kinase_cat_dom"/>
</dbReference>
<dbReference type="GO" id="GO:0004713">
    <property type="term" value="F:protein tyrosine kinase activity"/>
    <property type="evidence" value="ECO:0007669"/>
    <property type="project" value="InterPro"/>
</dbReference>